<gene>
    <name evidence="4" type="ORF">AC579_8922</name>
</gene>
<dbReference type="OrthoDB" id="4937900at2759"/>
<dbReference type="SMART" id="SM00066">
    <property type="entry name" value="GAL4"/>
    <property type="match status" value="1"/>
</dbReference>
<sequence length="343" mass="38157">MHIMKPRAFHSKSRSGCTTCKKRHIKCDEKKPACANCVSRGLDCPFQDSTARESTRSPAHSQTPRSTSSDASTVLSRTSDVSIIHLELYNQFIFHVCPTFTGQPLHDENYRNLIIRSGFKHHFLLNEMLGIGALSLYVSNSDQGYKEIATSFQEKAIIGLDNIITEIDSENCVAVVMFARLIGVHSFCDTFSSAAHTTFPDFLEALIGSAQMLRGVNSFMKDAMSRHIGRIIGEETLPLHALIKNANISDSSRETYTAAIKDLQRDFDEVRALDSEQRASTHTAFTWLVTSSPAYIQLSSEARPESLIILAYFCVVLHHRRGCWAIGPAGYTLLKAITSHLGR</sequence>
<dbReference type="AlphaFoldDB" id="A0A139I0V2"/>
<dbReference type="SUPFAM" id="SSF57701">
    <property type="entry name" value="Zn2/Cys6 DNA-binding domain"/>
    <property type="match status" value="1"/>
</dbReference>
<dbReference type="Pfam" id="PF11951">
    <property type="entry name" value="Fungal_trans_2"/>
    <property type="match status" value="1"/>
</dbReference>
<dbReference type="InterPro" id="IPR021858">
    <property type="entry name" value="Fun_TF"/>
</dbReference>
<feature type="region of interest" description="Disordered" evidence="2">
    <location>
        <begin position="49"/>
        <end position="73"/>
    </location>
</feature>
<keyword evidence="1" id="KW-0539">Nucleus</keyword>
<dbReference type="GO" id="GO:0001228">
    <property type="term" value="F:DNA-binding transcription activator activity, RNA polymerase II-specific"/>
    <property type="evidence" value="ECO:0007669"/>
    <property type="project" value="TreeGrafter"/>
</dbReference>
<dbReference type="CDD" id="cd00067">
    <property type="entry name" value="GAL4"/>
    <property type="match status" value="1"/>
</dbReference>
<evidence type="ECO:0000259" key="3">
    <source>
        <dbReference type="PROSITE" id="PS50048"/>
    </source>
</evidence>
<keyword evidence="5" id="KW-1185">Reference proteome</keyword>
<dbReference type="Proteomes" id="UP000073492">
    <property type="component" value="Unassembled WGS sequence"/>
</dbReference>
<evidence type="ECO:0000256" key="2">
    <source>
        <dbReference type="SAM" id="MobiDB-lite"/>
    </source>
</evidence>
<dbReference type="Pfam" id="PF00172">
    <property type="entry name" value="Zn_clus"/>
    <property type="match status" value="1"/>
</dbReference>
<feature type="domain" description="Zn(2)-C6 fungal-type" evidence="3">
    <location>
        <begin position="16"/>
        <end position="46"/>
    </location>
</feature>
<accession>A0A139I0V2</accession>
<dbReference type="PROSITE" id="PS50048">
    <property type="entry name" value="ZN2_CY6_FUNGAL_2"/>
    <property type="match status" value="1"/>
</dbReference>
<dbReference type="InterPro" id="IPR036864">
    <property type="entry name" value="Zn2-C6_fun-type_DNA-bd_sf"/>
</dbReference>
<dbReference type="GO" id="GO:0008270">
    <property type="term" value="F:zinc ion binding"/>
    <property type="evidence" value="ECO:0007669"/>
    <property type="project" value="InterPro"/>
</dbReference>
<protein>
    <recommendedName>
        <fullName evidence="3">Zn(2)-C6 fungal-type domain-containing protein</fullName>
    </recommendedName>
</protein>
<evidence type="ECO:0000256" key="1">
    <source>
        <dbReference type="ARBA" id="ARBA00023242"/>
    </source>
</evidence>
<feature type="compositionally biased region" description="Polar residues" evidence="2">
    <location>
        <begin position="56"/>
        <end position="73"/>
    </location>
</feature>
<dbReference type="InterPro" id="IPR001138">
    <property type="entry name" value="Zn2Cys6_DnaBD"/>
</dbReference>
<organism evidence="4 5">
    <name type="scientific">Pseudocercospora musae</name>
    <dbReference type="NCBI Taxonomy" id="113226"/>
    <lineage>
        <taxon>Eukaryota</taxon>
        <taxon>Fungi</taxon>
        <taxon>Dikarya</taxon>
        <taxon>Ascomycota</taxon>
        <taxon>Pezizomycotina</taxon>
        <taxon>Dothideomycetes</taxon>
        <taxon>Dothideomycetidae</taxon>
        <taxon>Mycosphaerellales</taxon>
        <taxon>Mycosphaerellaceae</taxon>
        <taxon>Pseudocercospora</taxon>
    </lineage>
</organism>
<dbReference type="PROSITE" id="PS00463">
    <property type="entry name" value="ZN2_CY6_FUNGAL_1"/>
    <property type="match status" value="1"/>
</dbReference>
<dbReference type="Gene3D" id="4.10.240.10">
    <property type="entry name" value="Zn(2)-C6 fungal-type DNA-binding domain"/>
    <property type="match status" value="1"/>
</dbReference>
<dbReference type="STRING" id="113226.A0A139I0V2"/>
<name>A0A139I0V2_9PEZI</name>
<evidence type="ECO:0000313" key="4">
    <source>
        <dbReference type="EMBL" id="KXT08253.1"/>
    </source>
</evidence>
<dbReference type="PRINTS" id="PR00755">
    <property type="entry name" value="AFLATOXINBRP"/>
</dbReference>
<dbReference type="EMBL" id="LFZO01000470">
    <property type="protein sequence ID" value="KXT08253.1"/>
    <property type="molecule type" value="Genomic_DNA"/>
</dbReference>
<evidence type="ECO:0000313" key="5">
    <source>
        <dbReference type="Proteomes" id="UP000073492"/>
    </source>
</evidence>
<comment type="caution">
    <text evidence="4">The sequence shown here is derived from an EMBL/GenBank/DDBJ whole genome shotgun (WGS) entry which is preliminary data.</text>
</comment>
<dbReference type="PANTHER" id="PTHR47784:SF4">
    <property type="entry name" value="ZN(II)2CYS6 TRANSCRIPTION FACTOR (EUROFUNG)"/>
    <property type="match status" value="1"/>
</dbReference>
<reference evidence="4 5" key="1">
    <citation type="submission" date="2015-07" db="EMBL/GenBank/DDBJ databases">
        <title>Comparative genomics of the Sigatoka disease complex on banana suggests a link between parallel evolutionary changes in Pseudocercospora fijiensis and Pseudocercospora eumusae and increased virulence on the banana host.</title>
        <authorList>
            <person name="Chang T.-C."/>
            <person name="Salvucci A."/>
            <person name="Crous P.W."/>
            <person name="Stergiopoulos I."/>
        </authorList>
    </citation>
    <scope>NUCLEOTIDE SEQUENCE [LARGE SCALE GENOMIC DNA]</scope>
    <source>
        <strain evidence="4 5">CBS 116634</strain>
    </source>
</reference>
<proteinExistence type="predicted"/>
<dbReference type="PANTHER" id="PTHR47784">
    <property type="entry name" value="STEROL UPTAKE CONTROL PROTEIN 2"/>
    <property type="match status" value="1"/>
</dbReference>
<dbReference type="InterPro" id="IPR053157">
    <property type="entry name" value="Sterol_Uptake_Regulator"/>
</dbReference>